<organism evidence="2 3">
    <name type="scientific">Vogesella oryzagri</name>
    <dbReference type="NCBI Taxonomy" id="3160864"/>
    <lineage>
        <taxon>Bacteria</taxon>
        <taxon>Pseudomonadati</taxon>
        <taxon>Pseudomonadota</taxon>
        <taxon>Betaproteobacteria</taxon>
        <taxon>Neisseriales</taxon>
        <taxon>Chromobacteriaceae</taxon>
        <taxon>Vogesella</taxon>
    </lineage>
</organism>
<dbReference type="RefSeq" id="WP_386108345.1">
    <property type="nucleotide sequence ID" value="NZ_JBEFLD010000009.1"/>
</dbReference>
<dbReference type="EMBL" id="JBEFLD010000009">
    <property type="protein sequence ID" value="MEQ6292124.1"/>
    <property type="molecule type" value="Genomic_DNA"/>
</dbReference>
<dbReference type="Proteomes" id="UP001433638">
    <property type="component" value="Unassembled WGS sequence"/>
</dbReference>
<feature type="region of interest" description="Disordered" evidence="1">
    <location>
        <begin position="174"/>
        <end position="214"/>
    </location>
</feature>
<feature type="compositionally biased region" description="Low complexity" evidence="1">
    <location>
        <begin position="179"/>
        <end position="206"/>
    </location>
</feature>
<gene>
    <name evidence="2" type="ORF">ABNW52_16030</name>
</gene>
<evidence type="ECO:0000313" key="3">
    <source>
        <dbReference type="Proteomes" id="UP001433638"/>
    </source>
</evidence>
<accession>A0ABV1MAY7</accession>
<evidence type="ECO:0000313" key="2">
    <source>
        <dbReference type="EMBL" id="MEQ6292124.1"/>
    </source>
</evidence>
<protein>
    <submittedName>
        <fullName evidence="2">Type II secretion system protein</fullName>
    </submittedName>
</protein>
<sequence>MARRCASCSHSARRRPAWPRRQHGFSYLGLLAVLLVLGWWLAASGQIWSTVVQRQRERELLFIGNQFRQAIAQYYEQSPGGAKRFPPTLAALLQDPRFPFTRRYLRRVYPDPFTAKAEWGLIRAPDEGIAGVYSLAAGKPLKRDNFSPQDRDFAQADSYADWRFVYRLVAASPGAVSDSSGAPEQAASQPAAEAPSIPSPPSEAGSDTGELSPE</sequence>
<evidence type="ECO:0000256" key="1">
    <source>
        <dbReference type="SAM" id="MobiDB-lite"/>
    </source>
</evidence>
<reference evidence="2" key="1">
    <citation type="submission" date="2024-06" db="EMBL/GenBank/DDBJ databases">
        <title>Genome sequence of Vogesella sp. MAHUQ-64.</title>
        <authorList>
            <person name="Huq M.A."/>
        </authorList>
    </citation>
    <scope>NUCLEOTIDE SEQUENCE</scope>
    <source>
        <strain evidence="2">MAHUQ-64</strain>
    </source>
</reference>
<keyword evidence="3" id="KW-1185">Reference proteome</keyword>
<name>A0ABV1MAY7_9NEIS</name>
<comment type="caution">
    <text evidence="2">The sequence shown here is derived from an EMBL/GenBank/DDBJ whole genome shotgun (WGS) entry which is preliminary data.</text>
</comment>
<proteinExistence type="predicted"/>